<dbReference type="Pfam" id="PF00144">
    <property type="entry name" value="Beta-lactamase"/>
    <property type="match status" value="1"/>
</dbReference>
<evidence type="ECO:0000313" key="3">
    <source>
        <dbReference type="Proteomes" id="UP000823915"/>
    </source>
</evidence>
<dbReference type="InterPro" id="IPR012338">
    <property type="entry name" value="Beta-lactam/transpept-like"/>
</dbReference>
<dbReference type="Proteomes" id="UP000823915">
    <property type="component" value="Unassembled WGS sequence"/>
</dbReference>
<gene>
    <name evidence="2" type="ORF">H9838_03555</name>
</gene>
<organism evidence="2 3">
    <name type="scientific">Candidatus Acutalibacter pullistercoris</name>
    <dbReference type="NCBI Taxonomy" id="2838418"/>
    <lineage>
        <taxon>Bacteria</taxon>
        <taxon>Bacillati</taxon>
        <taxon>Bacillota</taxon>
        <taxon>Clostridia</taxon>
        <taxon>Eubacteriales</taxon>
        <taxon>Acutalibacteraceae</taxon>
        <taxon>Acutalibacter</taxon>
    </lineage>
</organism>
<dbReference type="AlphaFoldDB" id="A0A9D2C1A3"/>
<dbReference type="InterPro" id="IPR050789">
    <property type="entry name" value="Diverse_Enzym_Activities"/>
</dbReference>
<proteinExistence type="predicted"/>
<sequence length="596" mass="66797">MGLRTKRRAMVLLKDIVQRKRHIGSGRYRPQKARYRRALGYTGTKLPRGDPESLGLSSARLLGFFREAQAHPTINPHTLLVLRHGQVAAECSFSPYRGDVWHVTHSLCKGITALAIGMLADSGKLSLDEKLCDIFPGRLSPRLNPVSYRRFRSLTVRHLLTMTSGVDFDEVGAVTEEDWVKCYFESGVRFEPGTEFSYNSMNSYLLSAIVRERTGQGLAQYLRPRLFVPLGFGRVHWETCPRGIEKGGWGLYLCPEDMAKIGQLLLQKGRWNGRQLVSEAFLREMTRKQVDTPDNMGEQGYGFQVWMGKRPGSFLFNGMLGQNIIVLPDADMVVVTTGGNDCLFKNSTIISLVDRYFAGKDFAPDGPLPPQPRALGELRRFEASARNLQGTFPPARPRRLWPGRNRLPAPCRELSGRSFSLEPAGSRLLPLFTQLLQGNYSTGIQRISFSETAQGFVMTVEEGEEKNHIPLSFGGEPQYATVTVNRESYLVAASACFAKDEDGNQVLKVLLPFVEHSNGRKLKLFFYPGGRAELRLSETPDPEELLRDLGLLSDSRVVLWLGRLAAREDGELGEYAIRRTVEPRSLGRLEDAPQKS</sequence>
<dbReference type="Gene3D" id="3.40.710.10">
    <property type="entry name" value="DD-peptidase/beta-lactamase superfamily"/>
    <property type="match status" value="1"/>
</dbReference>
<evidence type="ECO:0000259" key="1">
    <source>
        <dbReference type="Pfam" id="PF00144"/>
    </source>
</evidence>
<dbReference type="PANTHER" id="PTHR43283:SF7">
    <property type="entry name" value="BETA-LACTAMASE-RELATED DOMAIN-CONTAINING PROTEIN"/>
    <property type="match status" value="1"/>
</dbReference>
<evidence type="ECO:0000313" key="2">
    <source>
        <dbReference type="EMBL" id="HIY26232.1"/>
    </source>
</evidence>
<comment type="caution">
    <text evidence="2">The sequence shown here is derived from an EMBL/GenBank/DDBJ whole genome shotgun (WGS) entry which is preliminary data.</text>
</comment>
<name>A0A9D2C1A3_9FIRM</name>
<reference evidence="2" key="1">
    <citation type="journal article" date="2021" name="PeerJ">
        <title>Extensive microbial diversity within the chicken gut microbiome revealed by metagenomics and culture.</title>
        <authorList>
            <person name="Gilroy R."/>
            <person name="Ravi A."/>
            <person name="Getino M."/>
            <person name="Pursley I."/>
            <person name="Horton D.L."/>
            <person name="Alikhan N.F."/>
            <person name="Baker D."/>
            <person name="Gharbi K."/>
            <person name="Hall N."/>
            <person name="Watson M."/>
            <person name="Adriaenssens E.M."/>
            <person name="Foster-Nyarko E."/>
            <person name="Jarju S."/>
            <person name="Secka A."/>
            <person name="Antonio M."/>
            <person name="Oren A."/>
            <person name="Chaudhuri R.R."/>
            <person name="La Ragione R."/>
            <person name="Hildebrand F."/>
            <person name="Pallen M.J."/>
        </authorList>
    </citation>
    <scope>NUCLEOTIDE SEQUENCE</scope>
    <source>
        <strain evidence="2">1282</strain>
    </source>
</reference>
<dbReference type="SUPFAM" id="SSF56601">
    <property type="entry name" value="beta-lactamase/transpeptidase-like"/>
    <property type="match status" value="1"/>
</dbReference>
<protein>
    <submittedName>
        <fullName evidence="2">Beta-lactamase family protein</fullName>
    </submittedName>
</protein>
<dbReference type="EMBL" id="DXDU01000057">
    <property type="protein sequence ID" value="HIY26232.1"/>
    <property type="molecule type" value="Genomic_DNA"/>
</dbReference>
<feature type="domain" description="Beta-lactamase-related" evidence="1">
    <location>
        <begin position="79"/>
        <end position="335"/>
    </location>
</feature>
<reference evidence="2" key="2">
    <citation type="submission" date="2021-04" db="EMBL/GenBank/DDBJ databases">
        <authorList>
            <person name="Gilroy R."/>
        </authorList>
    </citation>
    <scope>NUCLEOTIDE SEQUENCE</scope>
    <source>
        <strain evidence="2">1282</strain>
    </source>
</reference>
<accession>A0A9D2C1A3</accession>
<dbReference type="PANTHER" id="PTHR43283">
    <property type="entry name" value="BETA-LACTAMASE-RELATED"/>
    <property type="match status" value="1"/>
</dbReference>
<dbReference type="InterPro" id="IPR001466">
    <property type="entry name" value="Beta-lactam-related"/>
</dbReference>